<sequence length="178" mass="20049">MVANIESYKAGSPAISGNIIPKCKITLITGITGQDGSYLTKFLFNKGYEVHDLISHSSNFNTQCINHIYIDPHNAHEARMKFTMAQSHVIVSFEILDYIADVVVTGALCLLKVVRSHIVATGRSHIKYYQAGPFEMYGSTPPSQSETTSFHPRFLYVASKYVVHWYTVNYREAYDIFA</sequence>
<dbReference type="Pfam" id="PF01370">
    <property type="entry name" value="Epimerase"/>
    <property type="match status" value="1"/>
</dbReference>
<dbReference type="InterPro" id="IPR036291">
    <property type="entry name" value="NAD(P)-bd_dom_sf"/>
</dbReference>
<evidence type="ECO:0000256" key="1">
    <source>
        <dbReference type="ARBA" id="ARBA00023239"/>
    </source>
</evidence>
<protein>
    <recommendedName>
        <fullName evidence="2">NAD-dependent epimerase/dehydratase domain-containing protein</fullName>
    </recommendedName>
</protein>
<evidence type="ECO:0000313" key="3">
    <source>
        <dbReference type="EMBL" id="MBA0599471.1"/>
    </source>
</evidence>
<dbReference type="AlphaFoldDB" id="A0A7J8QD74"/>
<feature type="non-terminal residue" evidence="3">
    <location>
        <position position="178"/>
    </location>
</feature>
<accession>A0A7J8QD74</accession>
<name>A0A7J8QD74_GOSRA</name>
<gene>
    <name evidence="3" type="ORF">Gorai_005690</name>
</gene>
<reference evidence="3 4" key="1">
    <citation type="journal article" date="2019" name="Genome Biol. Evol.">
        <title>Insights into the evolution of the New World diploid cottons (Gossypium, subgenus Houzingenia) based on genome sequencing.</title>
        <authorList>
            <person name="Grover C.E."/>
            <person name="Arick M.A. 2nd"/>
            <person name="Thrash A."/>
            <person name="Conover J.L."/>
            <person name="Sanders W.S."/>
            <person name="Peterson D.G."/>
            <person name="Frelichowski J.E."/>
            <person name="Scheffler J.A."/>
            <person name="Scheffler B.E."/>
            <person name="Wendel J.F."/>
        </authorList>
    </citation>
    <scope>NUCLEOTIDE SEQUENCE [LARGE SCALE GENOMIC DNA]</scope>
    <source>
        <strain evidence="3">8</strain>
        <tissue evidence="3">Leaf</tissue>
    </source>
</reference>
<dbReference type="PANTHER" id="PTHR43715:SF1">
    <property type="entry name" value="GDP-MANNOSE 4,6 DEHYDRATASE"/>
    <property type="match status" value="1"/>
</dbReference>
<dbReference type="GO" id="GO:0008446">
    <property type="term" value="F:GDP-mannose 4,6-dehydratase activity"/>
    <property type="evidence" value="ECO:0007669"/>
    <property type="project" value="InterPro"/>
</dbReference>
<dbReference type="GO" id="GO:0042351">
    <property type="term" value="P:'de novo' GDP-L-fucose biosynthetic process"/>
    <property type="evidence" value="ECO:0007669"/>
    <property type="project" value="TreeGrafter"/>
</dbReference>
<dbReference type="PANTHER" id="PTHR43715">
    <property type="entry name" value="GDP-MANNOSE 4,6-DEHYDRATASE"/>
    <property type="match status" value="1"/>
</dbReference>
<evidence type="ECO:0000259" key="2">
    <source>
        <dbReference type="Pfam" id="PF01370"/>
    </source>
</evidence>
<organism evidence="3 4">
    <name type="scientific">Gossypium raimondii</name>
    <name type="common">Peruvian cotton</name>
    <name type="synonym">Gossypium klotzschianum subsp. raimondii</name>
    <dbReference type="NCBI Taxonomy" id="29730"/>
    <lineage>
        <taxon>Eukaryota</taxon>
        <taxon>Viridiplantae</taxon>
        <taxon>Streptophyta</taxon>
        <taxon>Embryophyta</taxon>
        <taxon>Tracheophyta</taxon>
        <taxon>Spermatophyta</taxon>
        <taxon>Magnoliopsida</taxon>
        <taxon>eudicotyledons</taxon>
        <taxon>Gunneridae</taxon>
        <taxon>Pentapetalae</taxon>
        <taxon>rosids</taxon>
        <taxon>malvids</taxon>
        <taxon>Malvales</taxon>
        <taxon>Malvaceae</taxon>
        <taxon>Malvoideae</taxon>
        <taxon>Gossypium</taxon>
    </lineage>
</organism>
<dbReference type="SUPFAM" id="SSF51735">
    <property type="entry name" value="NAD(P)-binding Rossmann-fold domains"/>
    <property type="match status" value="1"/>
</dbReference>
<dbReference type="InterPro" id="IPR001509">
    <property type="entry name" value="Epimerase_deHydtase"/>
</dbReference>
<dbReference type="Gene3D" id="3.40.50.720">
    <property type="entry name" value="NAD(P)-binding Rossmann-like Domain"/>
    <property type="match status" value="2"/>
</dbReference>
<comment type="caution">
    <text evidence="3">The sequence shown here is derived from an EMBL/GenBank/DDBJ whole genome shotgun (WGS) entry which is preliminary data.</text>
</comment>
<dbReference type="InterPro" id="IPR006368">
    <property type="entry name" value="GDP_Man_deHydtase"/>
</dbReference>
<proteinExistence type="predicted"/>
<keyword evidence="1" id="KW-0456">Lyase</keyword>
<evidence type="ECO:0000313" key="4">
    <source>
        <dbReference type="Proteomes" id="UP000593578"/>
    </source>
</evidence>
<feature type="domain" description="NAD-dependent epimerase/dehydratase" evidence="2">
    <location>
        <begin position="27"/>
        <end position="178"/>
    </location>
</feature>
<dbReference type="Proteomes" id="UP000593578">
    <property type="component" value="Unassembled WGS sequence"/>
</dbReference>
<dbReference type="EMBL" id="JABEZZ010000011">
    <property type="protein sequence ID" value="MBA0599471.1"/>
    <property type="molecule type" value="Genomic_DNA"/>
</dbReference>